<dbReference type="AlphaFoldDB" id="T0HFG6"/>
<evidence type="ECO:0000313" key="2">
    <source>
        <dbReference type="Proteomes" id="UP000015531"/>
    </source>
</evidence>
<dbReference type="RefSeq" id="WP_021227821.1">
    <property type="nucleotide sequence ID" value="NZ_ATDP01000106.1"/>
</dbReference>
<dbReference type="Proteomes" id="UP000015531">
    <property type="component" value="Unassembled WGS sequence"/>
</dbReference>
<accession>T0HFG6</accession>
<dbReference type="EMBL" id="ATDP01000106">
    <property type="protein sequence ID" value="EQB11757.1"/>
    <property type="molecule type" value="Genomic_DNA"/>
</dbReference>
<gene>
    <name evidence="1" type="ORF">RLDS_21740</name>
</gene>
<reference evidence="1 2" key="1">
    <citation type="journal article" date="2013" name="Genome Announc.">
        <title>Draft Genome Sequence of Sphingobium lactosutens Strain DS20T, Isolated from a Hexachlorocyclohexane Dumpsite.</title>
        <authorList>
            <person name="Kumar R."/>
            <person name="Dwivedi V."/>
            <person name="Negi V."/>
            <person name="Khurana J.P."/>
            <person name="Lal R."/>
        </authorList>
    </citation>
    <scope>NUCLEOTIDE SEQUENCE [LARGE SCALE GENOMIC DNA]</scope>
    <source>
        <strain evidence="1 2">DS20</strain>
    </source>
</reference>
<protein>
    <submittedName>
        <fullName evidence="1">Uncharacterized protein</fullName>
    </submittedName>
</protein>
<comment type="caution">
    <text evidence="1">The sequence shown here is derived from an EMBL/GenBank/DDBJ whole genome shotgun (WGS) entry which is preliminary data.</text>
</comment>
<organism evidence="1 2">
    <name type="scientific">Sphingobium lactosutens DS20</name>
    <dbReference type="NCBI Taxonomy" id="1331060"/>
    <lineage>
        <taxon>Bacteria</taxon>
        <taxon>Pseudomonadati</taxon>
        <taxon>Pseudomonadota</taxon>
        <taxon>Alphaproteobacteria</taxon>
        <taxon>Sphingomonadales</taxon>
        <taxon>Sphingomonadaceae</taxon>
        <taxon>Sphingobium</taxon>
    </lineage>
</organism>
<dbReference type="OrthoDB" id="7595162at2"/>
<sequence>MGKRNLAIVGTHKDYFADMHDEKMGEDPSTVFGCATPEDAATSYFKDVFENSNARIREAVIGVWLTSEGPDKARIFQACATMTPCTASDAEPDEFDIVLDVRQRS</sequence>
<keyword evidence="2" id="KW-1185">Reference proteome</keyword>
<dbReference type="PATRIC" id="fig|1331060.3.peg.4204"/>
<evidence type="ECO:0000313" key="1">
    <source>
        <dbReference type="EMBL" id="EQB11757.1"/>
    </source>
</evidence>
<proteinExistence type="predicted"/>
<name>T0HFG6_9SPHN</name>